<accession>A0A2P2QCJ9</accession>
<dbReference type="AlphaFoldDB" id="A0A2P2QCJ9"/>
<organism evidence="1">
    <name type="scientific">Rhizophora mucronata</name>
    <name type="common">Asiatic mangrove</name>
    <dbReference type="NCBI Taxonomy" id="61149"/>
    <lineage>
        <taxon>Eukaryota</taxon>
        <taxon>Viridiplantae</taxon>
        <taxon>Streptophyta</taxon>
        <taxon>Embryophyta</taxon>
        <taxon>Tracheophyta</taxon>
        <taxon>Spermatophyta</taxon>
        <taxon>Magnoliopsida</taxon>
        <taxon>eudicotyledons</taxon>
        <taxon>Gunneridae</taxon>
        <taxon>Pentapetalae</taxon>
        <taxon>rosids</taxon>
        <taxon>fabids</taxon>
        <taxon>Malpighiales</taxon>
        <taxon>Rhizophoraceae</taxon>
        <taxon>Rhizophora</taxon>
    </lineage>
</organism>
<name>A0A2P2QCJ9_RHIMU</name>
<evidence type="ECO:0000313" key="1">
    <source>
        <dbReference type="EMBL" id="MBX64711.1"/>
    </source>
</evidence>
<protein>
    <submittedName>
        <fullName evidence="1">Uncharacterized protein</fullName>
    </submittedName>
</protein>
<proteinExistence type="predicted"/>
<reference evidence="1" key="1">
    <citation type="submission" date="2018-02" db="EMBL/GenBank/DDBJ databases">
        <title>Rhizophora mucronata_Transcriptome.</title>
        <authorList>
            <person name="Meera S.P."/>
            <person name="Sreeshan A."/>
            <person name="Augustine A."/>
        </authorList>
    </citation>
    <scope>NUCLEOTIDE SEQUENCE</scope>
    <source>
        <tissue evidence="1">Leaf</tissue>
    </source>
</reference>
<sequence length="28" mass="3611">MDWLPLVYFIFCLWWNPNLRVRVLKLKF</sequence>
<dbReference type="EMBL" id="GGEC01084227">
    <property type="protein sequence ID" value="MBX64711.1"/>
    <property type="molecule type" value="Transcribed_RNA"/>
</dbReference>